<dbReference type="EMBL" id="LTAI01000202">
    <property type="protein sequence ID" value="ORD99408.1"/>
    <property type="molecule type" value="Genomic_DNA"/>
</dbReference>
<dbReference type="Proteomes" id="UP000192501">
    <property type="component" value="Unassembled WGS sequence"/>
</dbReference>
<organism evidence="1 2">
    <name type="scientific">Hepatospora eriocheir</name>
    <dbReference type="NCBI Taxonomy" id="1081669"/>
    <lineage>
        <taxon>Eukaryota</taxon>
        <taxon>Fungi</taxon>
        <taxon>Fungi incertae sedis</taxon>
        <taxon>Microsporidia</taxon>
        <taxon>Hepatosporidae</taxon>
        <taxon>Hepatospora</taxon>
    </lineage>
</organism>
<accession>A0A1X0QI07</accession>
<evidence type="ECO:0000313" key="2">
    <source>
        <dbReference type="Proteomes" id="UP000192501"/>
    </source>
</evidence>
<dbReference type="VEuPathDB" id="MicrosporidiaDB:HERIO_577"/>
<sequence length="86" mass="10699">MREKYQLFFENYEKTLSKNISRRSFFENNEISLKEIQKIINKNLLKDTKTKNLNRCLDFLFLIRAFFQNHKAFFYFINKINFEEDK</sequence>
<comment type="caution">
    <text evidence="1">The sequence shown here is derived from an EMBL/GenBank/DDBJ whole genome shotgun (WGS) entry which is preliminary data.</text>
</comment>
<proteinExistence type="predicted"/>
<evidence type="ECO:0000313" key="1">
    <source>
        <dbReference type="EMBL" id="ORD99408.1"/>
    </source>
</evidence>
<reference evidence="1 2" key="1">
    <citation type="journal article" date="2017" name="Environ. Microbiol.">
        <title>Decay of the glycolytic pathway and adaptation to intranuclear parasitism within Enterocytozoonidae microsporidia.</title>
        <authorList>
            <person name="Wiredu Boakye D."/>
            <person name="Jaroenlak P."/>
            <person name="Prachumwat A."/>
            <person name="Williams T.A."/>
            <person name="Bateman K.S."/>
            <person name="Itsathitphaisarn O."/>
            <person name="Sritunyalucksana K."/>
            <person name="Paszkiewicz K.H."/>
            <person name="Moore K.A."/>
            <person name="Stentiford G.D."/>
            <person name="Williams B.A."/>
        </authorList>
    </citation>
    <scope>NUCLEOTIDE SEQUENCE [LARGE SCALE GENOMIC DNA]</scope>
    <source>
        <strain evidence="2">canceri</strain>
    </source>
</reference>
<gene>
    <name evidence="1" type="ORF">A0H76_908</name>
</gene>
<dbReference type="AlphaFoldDB" id="A0A1X0QI07"/>
<name>A0A1X0QI07_9MICR</name>
<dbReference type="VEuPathDB" id="MicrosporidiaDB:A0H76_908"/>
<protein>
    <submittedName>
        <fullName evidence="1">Uncharacterized protein</fullName>
    </submittedName>
</protein>